<dbReference type="AlphaFoldDB" id="A0AAV1UPU5"/>
<comment type="caution">
    <text evidence="2">The sequence shown here is derived from an EMBL/GenBank/DDBJ whole genome shotgun (WGS) entry which is preliminary data.</text>
</comment>
<gene>
    <name evidence="2" type="ORF">PM001_LOCUS20413</name>
</gene>
<dbReference type="Proteomes" id="UP001162060">
    <property type="component" value="Unassembled WGS sequence"/>
</dbReference>
<evidence type="ECO:0000313" key="2">
    <source>
        <dbReference type="EMBL" id="CAK7935263.1"/>
    </source>
</evidence>
<sequence length="127" mass="14451">MDTSSRPRKRLTSALHQRAAASEPSRTSAFVHGFATAPSAMDIRAFGLEDRAEAVIARDRDTWTLANLSKWRHGTLDQTDNNTWHTQWKAQTDTNLSTKAYVRQRQRAYRHQCLLSSKIKPTEAQPT</sequence>
<dbReference type="EMBL" id="CAKLBY020000221">
    <property type="protein sequence ID" value="CAK7935263.1"/>
    <property type="molecule type" value="Genomic_DNA"/>
</dbReference>
<evidence type="ECO:0000256" key="1">
    <source>
        <dbReference type="SAM" id="MobiDB-lite"/>
    </source>
</evidence>
<accession>A0AAV1UPU5</accession>
<proteinExistence type="predicted"/>
<reference evidence="2" key="1">
    <citation type="submission" date="2024-01" db="EMBL/GenBank/DDBJ databases">
        <authorList>
            <person name="Webb A."/>
        </authorList>
    </citation>
    <scope>NUCLEOTIDE SEQUENCE</scope>
    <source>
        <strain evidence="2">Pm1</strain>
    </source>
</reference>
<evidence type="ECO:0000313" key="3">
    <source>
        <dbReference type="Proteomes" id="UP001162060"/>
    </source>
</evidence>
<protein>
    <submittedName>
        <fullName evidence="2">Uncharacterized protein</fullName>
    </submittedName>
</protein>
<name>A0AAV1UPU5_9STRA</name>
<feature type="compositionally biased region" description="Basic residues" evidence="1">
    <location>
        <begin position="1"/>
        <end position="11"/>
    </location>
</feature>
<feature type="region of interest" description="Disordered" evidence="1">
    <location>
        <begin position="1"/>
        <end position="28"/>
    </location>
</feature>
<organism evidence="2 3">
    <name type="scientific">Peronospora matthiolae</name>
    <dbReference type="NCBI Taxonomy" id="2874970"/>
    <lineage>
        <taxon>Eukaryota</taxon>
        <taxon>Sar</taxon>
        <taxon>Stramenopiles</taxon>
        <taxon>Oomycota</taxon>
        <taxon>Peronosporomycetes</taxon>
        <taxon>Peronosporales</taxon>
        <taxon>Peronosporaceae</taxon>
        <taxon>Peronospora</taxon>
    </lineage>
</organism>